<accession>A0A2V1HPX6</accession>
<dbReference type="AlphaFoldDB" id="A0A2V1HPX6"/>
<dbReference type="OrthoDB" id="4933261at2"/>
<reference evidence="1 2" key="1">
    <citation type="submission" date="2018-05" db="EMBL/GenBank/DDBJ databases">
        <title>Amnibacterium sp. M8JJ-5, whole genome shotgun sequence.</title>
        <authorList>
            <person name="Tuo L."/>
        </authorList>
    </citation>
    <scope>NUCLEOTIDE SEQUENCE [LARGE SCALE GENOMIC DNA]</scope>
    <source>
        <strain evidence="1 2">M8JJ-5</strain>
    </source>
</reference>
<proteinExistence type="predicted"/>
<comment type="caution">
    <text evidence="1">The sequence shown here is derived from an EMBL/GenBank/DDBJ whole genome shotgun (WGS) entry which is preliminary data.</text>
</comment>
<sequence length="195" mass="21631">MVITIDEYPSSLLDLLWLREALGLHPEGDDLPPLLIETPDRVIDDQADTAVWETAWPGVWDAVVRHSARIPDPEIFTALQASADASPERADLLRQLIGPSWSDQFGTAAFGAEHSSWSAAQRRSPRSRPLPYDRQPERVCLDALVPAWRAGLTKVVTIPCRGTHTRRIGDNALLMTASTREDPEGYRLALRSFAA</sequence>
<dbReference type="Proteomes" id="UP000244893">
    <property type="component" value="Unassembled WGS sequence"/>
</dbReference>
<evidence type="ECO:0000313" key="2">
    <source>
        <dbReference type="Proteomes" id="UP000244893"/>
    </source>
</evidence>
<name>A0A2V1HPX6_9MICO</name>
<gene>
    <name evidence="1" type="ORF">DDQ50_15140</name>
</gene>
<dbReference type="EMBL" id="QEOP01000003">
    <property type="protein sequence ID" value="PVZ93662.1"/>
    <property type="molecule type" value="Genomic_DNA"/>
</dbReference>
<keyword evidence="2" id="KW-1185">Reference proteome</keyword>
<protein>
    <submittedName>
        <fullName evidence="1">Uncharacterized protein</fullName>
    </submittedName>
</protein>
<evidence type="ECO:0000313" key="1">
    <source>
        <dbReference type="EMBL" id="PVZ93662.1"/>
    </source>
</evidence>
<organism evidence="1 2">
    <name type="scientific">Amnibacterium flavum</name>
    <dbReference type="NCBI Taxonomy" id="2173173"/>
    <lineage>
        <taxon>Bacteria</taxon>
        <taxon>Bacillati</taxon>
        <taxon>Actinomycetota</taxon>
        <taxon>Actinomycetes</taxon>
        <taxon>Micrococcales</taxon>
        <taxon>Microbacteriaceae</taxon>
        <taxon>Amnibacterium</taxon>
    </lineage>
</organism>